<reference evidence="1 2" key="1">
    <citation type="submission" date="2020-02" db="EMBL/GenBank/DDBJ databases">
        <title>Rhodobacter translucens sp. nov., a novel bacterium isolated from activated sludge.</title>
        <authorList>
            <person name="Liu J."/>
        </authorList>
    </citation>
    <scope>NUCLEOTIDE SEQUENCE [LARGE SCALE GENOMIC DNA]</scope>
    <source>
        <strain evidence="1 2">HX-7-19</strain>
    </source>
</reference>
<dbReference type="RefSeq" id="WP_165051148.1">
    <property type="nucleotide sequence ID" value="NZ_JAALFE010000013.1"/>
</dbReference>
<gene>
    <name evidence="1" type="ORF">G5V65_13875</name>
</gene>
<dbReference type="AlphaFoldDB" id="A0A6M1TWD3"/>
<name>A0A6M1TWD3_9RHOB</name>
<comment type="caution">
    <text evidence="1">The sequence shown here is derived from an EMBL/GenBank/DDBJ whole genome shotgun (WGS) entry which is preliminary data.</text>
</comment>
<organism evidence="1 2">
    <name type="scientific">Paragemmobacter kunshanensis</name>
    <dbReference type="NCBI Taxonomy" id="2583234"/>
    <lineage>
        <taxon>Bacteria</taxon>
        <taxon>Pseudomonadati</taxon>
        <taxon>Pseudomonadota</taxon>
        <taxon>Alphaproteobacteria</taxon>
        <taxon>Rhodobacterales</taxon>
        <taxon>Paracoccaceae</taxon>
        <taxon>Paragemmobacter</taxon>
    </lineage>
</organism>
<protein>
    <submittedName>
        <fullName evidence="1">Uncharacterized protein</fullName>
    </submittedName>
</protein>
<proteinExistence type="predicted"/>
<dbReference type="Proteomes" id="UP000474758">
    <property type="component" value="Unassembled WGS sequence"/>
</dbReference>
<accession>A0A6M1TWD3</accession>
<keyword evidence="2" id="KW-1185">Reference proteome</keyword>
<evidence type="ECO:0000313" key="2">
    <source>
        <dbReference type="Proteomes" id="UP000474758"/>
    </source>
</evidence>
<evidence type="ECO:0000313" key="1">
    <source>
        <dbReference type="EMBL" id="NGQ91987.1"/>
    </source>
</evidence>
<sequence>MTCVLMLGSGPSVTEAANWPRAPFDAILAINNAHAVRPDWTHHIHPWDFPEDRRPTPRAGQTTVTQDDFVPAQNAFGGFVYAGGTMAFTAAYWALHALNPRVIAAFGCDMHYPKGQQTHFYGAGTADPLRPDITLQSLEAKSARLMILAAMEGCAMVNLSFGPSRLIFPRISRDRAAHARPMPFDIRLADAALKREDALGYHVPSGRYWEEAHRFDPAELRRIDMLWLSAARMGLAATG</sequence>
<dbReference type="EMBL" id="JAALFE010000013">
    <property type="protein sequence ID" value="NGQ91987.1"/>
    <property type="molecule type" value="Genomic_DNA"/>
</dbReference>